<dbReference type="AlphaFoldDB" id="A0A934TPG8"/>
<dbReference type="Proteomes" id="UP000706333">
    <property type="component" value="Unassembled WGS sequence"/>
</dbReference>
<comment type="caution">
    <text evidence="1">The sequence shown here is derived from an EMBL/GenBank/DDBJ whole genome shotgun (WGS) entry which is preliminary data.</text>
</comment>
<evidence type="ECO:0000313" key="2">
    <source>
        <dbReference type="Proteomes" id="UP000706333"/>
    </source>
</evidence>
<name>A0A934TPG8_9RHOB</name>
<sequence length="116" mass="12643">MAADEFGAVEALPRHAGEVRLRVFPHRLRRGPAEPVLRQVSFAVVGTGLCPFSAAHVQRPFRRPRAPGDLVFGRVRRSRVLSADGWRLAEVPPDPDAAGWKVDLVDGGAARRRGAC</sequence>
<organism evidence="1 2">
    <name type="scientific">Rhodobaculum claviforme</name>
    <dbReference type="NCBI Taxonomy" id="1549854"/>
    <lineage>
        <taxon>Bacteria</taxon>
        <taxon>Pseudomonadati</taxon>
        <taxon>Pseudomonadota</taxon>
        <taxon>Alphaproteobacteria</taxon>
        <taxon>Rhodobacterales</taxon>
        <taxon>Paracoccaceae</taxon>
        <taxon>Rhodobaculum</taxon>
    </lineage>
</organism>
<gene>
    <name evidence="1" type="ORF">CCR87_15845</name>
</gene>
<reference evidence="1" key="2">
    <citation type="journal article" date="2020" name="Microorganisms">
        <title>Osmotic Adaptation and Compatible Solute Biosynthesis of Phototrophic Bacteria as Revealed from Genome Analyses.</title>
        <authorList>
            <person name="Imhoff J.F."/>
            <person name="Rahn T."/>
            <person name="Kunzel S."/>
            <person name="Keller A."/>
            <person name="Neulinger S.C."/>
        </authorList>
    </citation>
    <scope>NUCLEOTIDE SEQUENCE</scope>
    <source>
        <strain evidence="1">LMG 28126</strain>
    </source>
</reference>
<accession>A0A934TPG8</accession>
<proteinExistence type="predicted"/>
<dbReference type="EMBL" id="NHSD01000324">
    <property type="protein sequence ID" value="MBK5928788.1"/>
    <property type="molecule type" value="Genomic_DNA"/>
</dbReference>
<protein>
    <submittedName>
        <fullName evidence="1">Uncharacterized protein</fullName>
    </submittedName>
</protein>
<evidence type="ECO:0000313" key="1">
    <source>
        <dbReference type="EMBL" id="MBK5928788.1"/>
    </source>
</evidence>
<reference evidence="1" key="1">
    <citation type="submission" date="2017-05" db="EMBL/GenBank/DDBJ databases">
        <authorList>
            <person name="Imhoff J.F."/>
            <person name="Rahn T."/>
            <person name="Kuenzel S."/>
            <person name="Neulinger S.C."/>
        </authorList>
    </citation>
    <scope>NUCLEOTIDE SEQUENCE</scope>
    <source>
        <strain evidence="1">LMG 28126</strain>
    </source>
</reference>
<keyword evidence="2" id="KW-1185">Reference proteome</keyword>